<organism evidence="1 2">
    <name type="scientific">Habropoda laboriosa</name>
    <dbReference type="NCBI Taxonomy" id="597456"/>
    <lineage>
        <taxon>Eukaryota</taxon>
        <taxon>Metazoa</taxon>
        <taxon>Ecdysozoa</taxon>
        <taxon>Arthropoda</taxon>
        <taxon>Hexapoda</taxon>
        <taxon>Insecta</taxon>
        <taxon>Pterygota</taxon>
        <taxon>Neoptera</taxon>
        <taxon>Endopterygota</taxon>
        <taxon>Hymenoptera</taxon>
        <taxon>Apocrita</taxon>
        <taxon>Aculeata</taxon>
        <taxon>Apoidea</taxon>
        <taxon>Anthophila</taxon>
        <taxon>Apidae</taxon>
        <taxon>Habropoda</taxon>
    </lineage>
</organism>
<evidence type="ECO:0000313" key="1">
    <source>
        <dbReference type="EMBL" id="KOC59462.1"/>
    </source>
</evidence>
<feature type="non-terminal residue" evidence="1">
    <location>
        <position position="1"/>
    </location>
</feature>
<accession>A0A0L7QLE5</accession>
<name>A0A0L7QLE5_9HYME</name>
<evidence type="ECO:0000313" key="2">
    <source>
        <dbReference type="Proteomes" id="UP000053825"/>
    </source>
</evidence>
<proteinExistence type="predicted"/>
<dbReference type="AlphaFoldDB" id="A0A0L7QLE5"/>
<dbReference type="Proteomes" id="UP000053825">
    <property type="component" value="Unassembled WGS sequence"/>
</dbReference>
<protein>
    <submittedName>
        <fullName evidence="1">Uncharacterized protein</fullName>
    </submittedName>
</protein>
<gene>
    <name evidence="1" type="ORF">WH47_10608</name>
</gene>
<sequence>CQPEVLFLAVRECQLPPGVSLGVYKPDGIVRSTILNRTAHNISHSFHPPTLYYPRAHPRRIKGGNRGQRRG</sequence>
<keyword evidence="2" id="KW-1185">Reference proteome</keyword>
<dbReference type="EMBL" id="KQ414915">
    <property type="protein sequence ID" value="KOC59462.1"/>
    <property type="molecule type" value="Genomic_DNA"/>
</dbReference>
<reference evidence="1 2" key="1">
    <citation type="submission" date="2015-07" db="EMBL/GenBank/DDBJ databases">
        <title>The genome of Habropoda laboriosa.</title>
        <authorList>
            <person name="Pan H."/>
            <person name="Kapheim K."/>
        </authorList>
    </citation>
    <scope>NUCLEOTIDE SEQUENCE [LARGE SCALE GENOMIC DNA]</scope>
    <source>
        <strain evidence="1">0110345459</strain>
    </source>
</reference>